<evidence type="ECO:0000256" key="2">
    <source>
        <dbReference type="ARBA" id="ARBA00022670"/>
    </source>
</evidence>
<keyword evidence="7" id="KW-1185">Reference proteome</keyword>
<proteinExistence type="inferred from homology"/>
<dbReference type="EMBL" id="CP068053">
    <property type="protein sequence ID" value="QQT01801.1"/>
    <property type="molecule type" value="Genomic_DNA"/>
</dbReference>
<dbReference type="AlphaFoldDB" id="A0A974NQ58"/>
<evidence type="ECO:0000259" key="5">
    <source>
        <dbReference type="PROSITE" id="PS51935"/>
    </source>
</evidence>
<keyword evidence="4" id="KW-0788">Thiol protease</keyword>
<dbReference type="InterPro" id="IPR000064">
    <property type="entry name" value="NLP_P60_dom"/>
</dbReference>
<gene>
    <name evidence="6" type="ORF">I6J18_08095</name>
</gene>
<dbReference type="SUPFAM" id="SSF54001">
    <property type="entry name" value="Cysteine proteinases"/>
    <property type="match status" value="1"/>
</dbReference>
<dbReference type="RefSeq" id="WP_040374939.1">
    <property type="nucleotide sequence ID" value="NZ_CP068053.1"/>
</dbReference>
<dbReference type="GO" id="GO:0008234">
    <property type="term" value="F:cysteine-type peptidase activity"/>
    <property type="evidence" value="ECO:0007669"/>
    <property type="project" value="UniProtKB-KW"/>
</dbReference>
<evidence type="ECO:0000256" key="4">
    <source>
        <dbReference type="ARBA" id="ARBA00022807"/>
    </source>
</evidence>
<evidence type="ECO:0000313" key="6">
    <source>
        <dbReference type="EMBL" id="QQT01801.1"/>
    </source>
</evidence>
<protein>
    <submittedName>
        <fullName evidence="6">C40 family peptidase</fullName>
    </submittedName>
</protein>
<dbReference type="Gene3D" id="2.30.30.40">
    <property type="entry name" value="SH3 Domains"/>
    <property type="match status" value="2"/>
</dbReference>
<organism evidence="6 7">
    <name type="scientific">Peribacillus psychrosaccharolyticus</name>
    <name type="common">Bacillus psychrosaccharolyticus</name>
    <dbReference type="NCBI Taxonomy" id="1407"/>
    <lineage>
        <taxon>Bacteria</taxon>
        <taxon>Bacillati</taxon>
        <taxon>Bacillota</taxon>
        <taxon>Bacilli</taxon>
        <taxon>Bacillales</taxon>
        <taxon>Bacillaceae</taxon>
        <taxon>Peribacillus</taxon>
    </lineage>
</organism>
<reference evidence="6 7" key="1">
    <citation type="submission" date="2021-01" db="EMBL/GenBank/DDBJ databases">
        <title>FDA dAtabase for Regulatory Grade micrObial Sequences (FDA-ARGOS): Supporting development and validation of Infectious Disease Dx tests.</title>
        <authorList>
            <person name="Nelson B."/>
            <person name="Plummer A."/>
            <person name="Tallon L."/>
            <person name="Sadzewicz L."/>
            <person name="Zhao X."/>
            <person name="Boylan J."/>
            <person name="Ott S."/>
            <person name="Bowen H."/>
            <person name="Vavikolanu K."/>
            <person name="Mehta A."/>
            <person name="Aluvathingal J."/>
            <person name="Nadendla S."/>
            <person name="Myers T."/>
            <person name="Yan Y."/>
            <person name="Sichtig H."/>
        </authorList>
    </citation>
    <scope>NUCLEOTIDE SEQUENCE [LARGE SCALE GENOMIC DNA]</scope>
    <source>
        <strain evidence="6 7">FDAARGOS_1161</strain>
    </source>
</reference>
<evidence type="ECO:0000256" key="1">
    <source>
        <dbReference type="ARBA" id="ARBA00007074"/>
    </source>
</evidence>
<dbReference type="PROSITE" id="PS51935">
    <property type="entry name" value="NLPC_P60"/>
    <property type="match status" value="1"/>
</dbReference>
<dbReference type="Pfam" id="PF23795">
    <property type="entry name" value="SH3_YKFC_2nd"/>
    <property type="match status" value="1"/>
</dbReference>
<keyword evidence="2" id="KW-0645">Protease</keyword>
<dbReference type="InterPro" id="IPR051202">
    <property type="entry name" value="Peptidase_C40"/>
</dbReference>
<dbReference type="PANTHER" id="PTHR47053">
    <property type="entry name" value="MUREIN DD-ENDOPEPTIDASE MEPH-RELATED"/>
    <property type="match status" value="1"/>
</dbReference>
<dbReference type="Gene3D" id="3.90.1720.10">
    <property type="entry name" value="endopeptidase domain like (from Nostoc punctiforme)"/>
    <property type="match status" value="1"/>
</dbReference>
<dbReference type="InterPro" id="IPR038765">
    <property type="entry name" value="Papain-like_cys_pep_sf"/>
</dbReference>
<dbReference type="KEGG" id="ppsr:I6J18_08095"/>
<dbReference type="GO" id="GO:0006508">
    <property type="term" value="P:proteolysis"/>
    <property type="evidence" value="ECO:0007669"/>
    <property type="project" value="UniProtKB-KW"/>
</dbReference>
<name>A0A974NQ58_PERPY</name>
<evidence type="ECO:0000256" key="3">
    <source>
        <dbReference type="ARBA" id="ARBA00022801"/>
    </source>
</evidence>
<accession>A0A974NQ58</accession>
<keyword evidence="3" id="KW-0378">Hydrolase</keyword>
<evidence type="ECO:0000313" key="7">
    <source>
        <dbReference type="Proteomes" id="UP000595254"/>
    </source>
</evidence>
<dbReference type="Pfam" id="PF00877">
    <property type="entry name" value="NLPC_P60"/>
    <property type="match status" value="1"/>
</dbReference>
<dbReference type="InterPro" id="IPR057812">
    <property type="entry name" value="SH3_YKFC_2nd"/>
</dbReference>
<dbReference type="Proteomes" id="UP000595254">
    <property type="component" value="Chromosome"/>
</dbReference>
<sequence>MGTKYIINVPVAGIWTNPDSVREIDRQAISNPVFLEEWLDEMTYDNRLALCDQNLLQTQALIGEEVEVIHEIDGWSEIILLGQPTKKHPRGYPGWIPSIQLTEVKDWNLDDKVAVVTSKQTVIYSEDETEMMKLSYQTVLPILEDKQDEIVVQLPAGIGVMKANDVEILSSLANRQMGMGQQIINSGEKFLGLPYLWGGTSSYGYDCSGFTFSMCKANGYEIPRDADDQSTQGVQVNLEDIEPGDLLFFAYEEGKGTLHHVGLYYGEGKLLHSPNTGRSIEIIDLAGTIYEKELCGACRYWTGTEE</sequence>
<comment type="similarity">
    <text evidence="1">Belongs to the peptidase C40 family.</text>
</comment>
<feature type="domain" description="NlpC/P60" evidence="5">
    <location>
        <begin position="177"/>
        <end position="301"/>
    </location>
</feature>
<dbReference type="PANTHER" id="PTHR47053:SF3">
    <property type="entry name" value="GAMMA-D-GLUTAMYL-L-LYSINE DIPEPTIDYL-PEPTIDASE"/>
    <property type="match status" value="1"/>
</dbReference>